<evidence type="ECO:0000256" key="2">
    <source>
        <dbReference type="ARBA" id="ARBA00023242"/>
    </source>
</evidence>
<evidence type="ECO:0000259" key="4">
    <source>
        <dbReference type="SMART" id="SM00504"/>
    </source>
</evidence>
<dbReference type="EMBL" id="JALJOT010000011">
    <property type="protein sequence ID" value="KAK9905576.1"/>
    <property type="molecule type" value="Genomic_DNA"/>
</dbReference>
<comment type="caution">
    <text evidence="5">The sequence shown here is derived from an EMBL/GenBank/DDBJ whole genome shotgun (WGS) entry which is preliminary data.</text>
</comment>
<dbReference type="PANTHER" id="PTHR22715">
    <property type="entry name" value="TRANSFORMING GROWTH FACTOR BETA REGULATED GENE 1"/>
    <property type="match status" value="1"/>
</dbReference>
<feature type="compositionally biased region" description="Low complexity" evidence="3">
    <location>
        <begin position="512"/>
        <end position="524"/>
    </location>
</feature>
<dbReference type="SUPFAM" id="SSF57850">
    <property type="entry name" value="RING/U-box"/>
    <property type="match status" value="1"/>
</dbReference>
<feature type="compositionally biased region" description="Polar residues" evidence="3">
    <location>
        <begin position="246"/>
        <end position="260"/>
    </location>
</feature>
<feature type="compositionally biased region" description="Polar residues" evidence="3">
    <location>
        <begin position="438"/>
        <end position="449"/>
    </location>
</feature>
<dbReference type="SMART" id="SM00504">
    <property type="entry name" value="Ubox"/>
    <property type="match status" value="1"/>
</dbReference>
<feature type="region of interest" description="Disordered" evidence="3">
    <location>
        <begin position="483"/>
        <end position="531"/>
    </location>
</feature>
<dbReference type="InterPro" id="IPR040092">
    <property type="entry name" value="TBRG1"/>
</dbReference>
<feature type="region of interest" description="Disordered" evidence="3">
    <location>
        <begin position="176"/>
        <end position="463"/>
    </location>
</feature>
<feature type="compositionally biased region" description="Basic and acidic residues" evidence="3">
    <location>
        <begin position="764"/>
        <end position="777"/>
    </location>
</feature>
<evidence type="ECO:0000313" key="5">
    <source>
        <dbReference type="EMBL" id="KAK9905576.1"/>
    </source>
</evidence>
<feature type="compositionally biased region" description="Pro residues" evidence="3">
    <location>
        <begin position="179"/>
        <end position="188"/>
    </location>
</feature>
<accession>A0ABR2YHL3</accession>
<dbReference type="PROSITE" id="PS51542">
    <property type="entry name" value="FYRN"/>
    <property type="match status" value="1"/>
</dbReference>
<dbReference type="Pfam" id="PF05965">
    <property type="entry name" value="FYRC"/>
    <property type="match status" value="1"/>
</dbReference>
<dbReference type="PROSITE" id="PS51543">
    <property type="entry name" value="FYRC"/>
    <property type="match status" value="1"/>
</dbReference>
<dbReference type="Gene3D" id="3.30.40.10">
    <property type="entry name" value="Zinc/RING finger domain, C3HC4 (zinc finger)"/>
    <property type="match status" value="1"/>
</dbReference>
<dbReference type="Pfam" id="PF05964">
    <property type="entry name" value="FYRN"/>
    <property type="match status" value="1"/>
</dbReference>
<dbReference type="InterPro" id="IPR003889">
    <property type="entry name" value="FYrich_C"/>
</dbReference>
<proteinExistence type="predicted"/>
<dbReference type="InterPro" id="IPR003888">
    <property type="entry name" value="FYrich_N"/>
</dbReference>
<sequence length="859" mass="92728">MAETNLAQLFSDGLSKIQTKRCDNLFKDLDSRDLTEAEESIIAQRVALQQKMLEEYEKREKARKVREILNVCPDLTEEEADCALRLHSYKEEDAAAALTSGIAFRRKVQALCGTTRPLPSLSGPQARLPMPQCQGRTRLTAVGPVGARPAGEFLKHIGDGVFVGTFRGKGWELYKTRPLPRPKSPPATPVSNALPGALQKKRGRPPKARELTPPRPRLAKRRALGAANTDPPLSPPTAARRRRNGRLQSSEAASSLQNLGASVPEDADLQEGQEGPKKASAEPDSGAAVTLDQAKIGMAELGSDGGDGADEELPTEEAHVPATGALKEIDGSPRNDIKENQHQSEQCIDEGPSTTMAASPNVPAASPKAAVPRRQRGGRRFRRGTPVLPWTEPSAPASPEDEAAHAETDLPALEDHQVVEVSSGDAPQAKRSTRTRASESNDSQPQMQAEETRPKRQRRASAKATEALLNITLAADMQTWGYEHNPTRAAPSKGQKKMFAGQQQSPRRSPRAHAAASSPHATAAGPVSAPLVNKPRLGRVKRCSSKQVELMCIGELRLAAGWHNNGYIFPDGFCTRTVFRSSVELDQLCMHTCSILGQEGPHWPAPTFRIVAADRPDEVLDAKSPTGAWNAVLSRINSEIEARRSAGEDLPPPPKTAIAGPEYFGLTHPELLEQIEALDPNGMCTAYWAGKEDRLAYGQVHGIAPDRKGTQGSMAAALPRLFPAPSGGAARRRRRGGWGADGDGDGVDDAQDNEEVYAGNRWSGVDRAERARRRAGDDSSGGAIDVDNPLPHVIDPITLEPVVTPAMSPAGHVMGLATWTAVLAEQGKCPFTQQPLRRDQITVLTKSNVDRFRDRLKLP</sequence>
<reference evidence="5 6" key="1">
    <citation type="journal article" date="2024" name="Nat. Commun.">
        <title>Phylogenomics reveals the evolutionary origins of lichenization in chlorophyte algae.</title>
        <authorList>
            <person name="Puginier C."/>
            <person name="Libourel C."/>
            <person name="Otte J."/>
            <person name="Skaloud P."/>
            <person name="Haon M."/>
            <person name="Grisel S."/>
            <person name="Petersen M."/>
            <person name="Berrin J.G."/>
            <person name="Delaux P.M."/>
            <person name="Dal Grande F."/>
            <person name="Keller J."/>
        </authorList>
    </citation>
    <scope>NUCLEOTIDE SEQUENCE [LARGE SCALE GENOMIC DNA]</scope>
    <source>
        <strain evidence="5 6">SAG 216-7</strain>
    </source>
</reference>
<feature type="compositionally biased region" description="Basic and acidic residues" evidence="3">
    <location>
        <begin position="402"/>
        <end position="418"/>
    </location>
</feature>
<dbReference type="Proteomes" id="UP001491310">
    <property type="component" value="Unassembled WGS sequence"/>
</dbReference>
<dbReference type="PANTHER" id="PTHR22715:SF0">
    <property type="entry name" value="TRANSFORMING GROWTH FACTOR BETA REGULATOR 1"/>
    <property type="match status" value="1"/>
</dbReference>
<gene>
    <name evidence="5" type="ORF">WJX75_002376</name>
</gene>
<feature type="domain" description="U-box" evidence="4">
    <location>
        <begin position="792"/>
        <end position="852"/>
    </location>
</feature>
<feature type="compositionally biased region" description="Basic residues" evidence="3">
    <location>
        <begin position="371"/>
        <end position="383"/>
    </location>
</feature>
<dbReference type="SMART" id="SM00542">
    <property type="entry name" value="FYRC"/>
    <property type="match status" value="1"/>
</dbReference>
<feature type="region of interest" description="Disordered" evidence="3">
    <location>
        <begin position="720"/>
        <end position="787"/>
    </location>
</feature>
<name>A0ABR2YHL3_9CHLO</name>
<dbReference type="InterPro" id="IPR003613">
    <property type="entry name" value="Ubox_domain"/>
</dbReference>
<organism evidence="5 6">
    <name type="scientific">Coccomyxa subellipsoidea</name>
    <dbReference type="NCBI Taxonomy" id="248742"/>
    <lineage>
        <taxon>Eukaryota</taxon>
        <taxon>Viridiplantae</taxon>
        <taxon>Chlorophyta</taxon>
        <taxon>core chlorophytes</taxon>
        <taxon>Trebouxiophyceae</taxon>
        <taxon>Trebouxiophyceae incertae sedis</taxon>
        <taxon>Coccomyxaceae</taxon>
        <taxon>Coccomyxa</taxon>
    </lineage>
</organism>
<evidence type="ECO:0000256" key="1">
    <source>
        <dbReference type="ARBA" id="ARBA00004123"/>
    </source>
</evidence>
<comment type="subcellular location">
    <subcellularLocation>
        <location evidence="1">Nucleus</location>
    </subcellularLocation>
</comment>
<dbReference type="Gene3D" id="3.30.160.360">
    <property type="match status" value="1"/>
</dbReference>
<protein>
    <recommendedName>
        <fullName evidence="4">U-box domain-containing protein</fullName>
    </recommendedName>
</protein>
<feature type="compositionally biased region" description="Basic and acidic residues" evidence="3">
    <location>
        <begin position="327"/>
        <end position="342"/>
    </location>
</feature>
<keyword evidence="2" id="KW-0539">Nucleus</keyword>
<feature type="compositionally biased region" description="Acidic residues" evidence="3">
    <location>
        <begin position="742"/>
        <end position="755"/>
    </location>
</feature>
<dbReference type="InterPro" id="IPR013083">
    <property type="entry name" value="Znf_RING/FYVE/PHD"/>
</dbReference>
<keyword evidence="6" id="KW-1185">Reference proteome</keyword>
<evidence type="ECO:0000256" key="3">
    <source>
        <dbReference type="SAM" id="MobiDB-lite"/>
    </source>
</evidence>
<evidence type="ECO:0000313" key="6">
    <source>
        <dbReference type="Proteomes" id="UP001491310"/>
    </source>
</evidence>